<dbReference type="AlphaFoldDB" id="A0A978VC51"/>
<evidence type="ECO:0000256" key="2">
    <source>
        <dbReference type="ARBA" id="ARBA00022614"/>
    </source>
</evidence>
<evidence type="ECO:0000259" key="10">
    <source>
        <dbReference type="Pfam" id="PF08263"/>
    </source>
</evidence>
<protein>
    <recommendedName>
        <fullName evidence="10">Leucine-rich repeat-containing N-terminal plant-type domain-containing protein</fullName>
    </recommendedName>
</protein>
<dbReference type="InterPro" id="IPR013210">
    <property type="entry name" value="LRR_N_plant-typ"/>
</dbReference>
<name>A0A978VC51_ZIZJJ</name>
<evidence type="ECO:0000256" key="1">
    <source>
        <dbReference type="ARBA" id="ARBA00004479"/>
    </source>
</evidence>
<keyword evidence="5" id="KW-0677">Repeat</keyword>
<dbReference type="Proteomes" id="UP000813462">
    <property type="component" value="Unassembled WGS sequence"/>
</dbReference>
<gene>
    <name evidence="11" type="ORF">FEM48_Zijuj05G0019400</name>
</gene>
<feature type="domain" description="Leucine-rich repeat-containing N-terminal plant-type" evidence="10">
    <location>
        <begin position="5"/>
        <end position="41"/>
    </location>
</feature>
<dbReference type="PANTHER" id="PTHR48063:SF16">
    <property type="entry name" value="LRR RECEPTOR-LIKE SERINE_THREONINE-PROTEIN KINASE GSO1"/>
    <property type="match status" value="1"/>
</dbReference>
<dbReference type="Gene3D" id="3.80.10.10">
    <property type="entry name" value="Ribonuclease Inhibitor"/>
    <property type="match status" value="2"/>
</dbReference>
<reference evidence="11" key="1">
    <citation type="journal article" date="2021" name="Front. Plant Sci.">
        <title>Chromosome-Scale Genome Assembly for Chinese Sour Jujube and Insights Into Its Genome Evolution and Domestication Signature.</title>
        <authorList>
            <person name="Shen L.-Y."/>
            <person name="Luo H."/>
            <person name="Wang X.-L."/>
            <person name="Wang X.-M."/>
            <person name="Qiu X.-J."/>
            <person name="Liu H."/>
            <person name="Zhou S.-S."/>
            <person name="Jia K.-H."/>
            <person name="Nie S."/>
            <person name="Bao Y.-T."/>
            <person name="Zhang R.-G."/>
            <person name="Yun Q.-Z."/>
            <person name="Chai Y.-H."/>
            <person name="Lu J.-Y."/>
            <person name="Li Y."/>
            <person name="Zhao S.-W."/>
            <person name="Mao J.-F."/>
            <person name="Jia S.-G."/>
            <person name="Mao Y.-M."/>
        </authorList>
    </citation>
    <scope>NUCLEOTIDE SEQUENCE</scope>
    <source>
        <strain evidence="11">AT0</strain>
        <tissue evidence="11">Leaf</tissue>
    </source>
</reference>
<keyword evidence="2" id="KW-0433">Leucine-rich repeat</keyword>
<keyword evidence="8" id="KW-0675">Receptor</keyword>
<dbReference type="InterPro" id="IPR046956">
    <property type="entry name" value="RLP23-like"/>
</dbReference>
<dbReference type="PANTHER" id="PTHR48063">
    <property type="entry name" value="LRR RECEPTOR-LIKE KINASE"/>
    <property type="match status" value="1"/>
</dbReference>
<dbReference type="Pfam" id="PF08263">
    <property type="entry name" value="LRRNT_2"/>
    <property type="match status" value="1"/>
</dbReference>
<evidence type="ECO:0000256" key="7">
    <source>
        <dbReference type="ARBA" id="ARBA00023136"/>
    </source>
</evidence>
<sequence>MNCMESDREALIDFKNGLHDPANRLSSWKGSNCCHWWGINCENTTGAVIAVDLRNPCPTYNYDDESLDSLRSLSFLGYLNLSNNEFSGPIPNNDHMLTSNASSFTRNVGLYGGPLTVKCPVMEGEKLDQIFKEKAKRFSMSTLFLWK</sequence>
<evidence type="ECO:0000256" key="3">
    <source>
        <dbReference type="ARBA" id="ARBA00022692"/>
    </source>
</evidence>
<accession>A0A978VC51</accession>
<proteinExistence type="predicted"/>
<comment type="caution">
    <text evidence="11">The sequence shown here is derived from an EMBL/GenBank/DDBJ whole genome shotgun (WGS) entry which is preliminary data.</text>
</comment>
<evidence type="ECO:0000256" key="8">
    <source>
        <dbReference type="ARBA" id="ARBA00023170"/>
    </source>
</evidence>
<comment type="subcellular location">
    <subcellularLocation>
        <location evidence="1">Membrane</location>
        <topology evidence="1">Single-pass type I membrane protein</topology>
    </subcellularLocation>
</comment>
<evidence type="ECO:0000256" key="5">
    <source>
        <dbReference type="ARBA" id="ARBA00022737"/>
    </source>
</evidence>
<evidence type="ECO:0000256" key="9">
    <source>
        <dbReference type="ARBA" id="ARBA00023180"/>
    </source>
</evidence>
<evidence type="ECO:0000256" key="6">
    <source>
        <dbReference type="ARBA" id="ARBA00022989"/>
    </source>
</evidence>
<evidence type="ECO:0000313" key="12">
    <source>
        <dbReference type="Proteomes" id="UP000813462"/>
    </source>
</evidence>
<organism evidence="11 12">
    <name type="scientific">Ziziphus jujuba var. spinosa</name>
    <dbReference type="NCBI Taxonomy" id="714518"/>
    <lineage>
        <taxon>Eukaryota</taxon>
        <taxon>Viridiplantae</taxon>
        <taxon>Streptophyta</taxon>
        <taxon>Embryophyta</taxon>
        <taxon>Tracheophyta</taxon>
        <taxon>Spermatophyta</taxon>
        <taxon>Magnoliopsida</taxon>
        <taxon>eudicotyledons</taxon>
        <taxon>Gunneridae</taxon>
        <taxon>Pentapetalae</taxon>
        <taxon>rosids</taxon>
        <taxon>fabids</taxon>
        <taxon>Rosales</taxon>
        <taxon>Rhamnaceae</taxon>
        <taxon>Paliureae</taxon>
        <taxon>Ziziphus</taxon>
    </lineage>
</organism>
<evidence type="ECO:0000256" key="4">
    <source>
        <dbReference type="ARBA" id="ARBA00022729"/>
    </source>
</evidence>
<dbReference type="EMBL" id="JAEACU010000005">
    <property type="protein sequence ID" value="KAH7527940.1"/>
    <property type="molecule type" value="Genomic_DNA"/>
</dbReference>
<dbReference type="GO" id="GO:0016020">
    <property type="term" value="C:membrane"/>
    <property type="evidence" value="ECO:0007669"/>
    <property type="project" value="UniProtKB-SubCell"/>
</dbReference>
<keyword evidence="3" id="KW-0812">Transmembrane</keyword>
<dbReference type="SUPFAM" id="SSF52058">
    <property type="entry name" value="L domain-like"/>
    <property type="match status" value="1"/>
</dbReference>
<keyword evidence="9" id="KW-0325">Glycoprotein</keyword>
<keyword evidence="7" id="KW-0472">Membrane</keyword>
<keyword evidence="6" id="KW-1133">Transmembrane helix</keyword>
<dbReference type="InterPro" id="IPR032675">
    <property type="entry name" value="LRR_dom_sf"/>
</dbReference>
<keyword evidence="4" id="KW-0732">Signal</keyword>
<evidence type="ECO:0000313" key="11">
    <source>
        <dbReference type="EMBL" id="KAH7527940.1"/>
    </source>
</evidence>